<evidence type="ECO:0008006" key="3">
    <source>
        <dbReference type="Google" id="ProtNLM"/>
    </source>
</evidence>
<dbReference type="EMBL" id="CP107241">
    <property type="protein sequence ID" value="WAH66369.1"/>
    <property type="molecule type" value="Genomic_DNA"/>
</dbReference>
<evidence type="ECO:0000313" key="2">
    <source>
        <dbReference type="Proteomes" id="UP001164737"/>
    </source>
</evidence>
<dbReference type="SUPFAM" id="SSF52833">
    <property type="entry name" value="Thioredoxin-like"/>
    <property type="match status" value="1"/>
</dbReference>
<dbReference type="AlphaFoldDB" id="A0AA47EW63"/>
<dbReference type="CDD" id="cd03025">
    <property type="entry name" value="DsbA_FrnE_like"/>
    <property type="match status" value="1"/>
</dbReference>
<dbReference type="RefSeq" id="WP_268214943.1">
    <property type="nucleotide sequence ID" value="NZ_CP107241.1"/>
</dbReference>
<sequence length="191" mass="21316">MPGRHALQEFLRQEWTHIARVTGQPFSFALLSARHFDYDTEPACRAVVIAEQLLARPGSVASSTLGFFSAVQRKFYVEDADPKNVNFYRSICADASIAFDDFRARFTAADAQQAVYRYFAQCQQWGVRSFPTLLLEVDGDLKQLRTGATTAAAAIKRIEQLLAMRATERIASPRTEAQPISSTGSFPREST</sequence>
<dbReference type="Proteomes" id="UP001164737">
    <property type="component" value="Chromosome"/>
</dbReference>
<dbReference type="InterPro" id="IPR036249">
    <property type="entry name" value="Thioredoxin-like_sf"/>
</dbReference>
<proteinExistence type="predicted"/>
<evidence type="ECO:0000313" key="1">
    <source>
        <dbReference type="EMBL" id="WAH66369.1"/>
    </source>
</evidence>
<gene>
    <name evidence="1" type="ORF">OEG85_10740</name>
</gene>
<name>A0AA47EW63_9XANT</name>
<accession>A0AA47EW63</accession>
<protein>
    <recommendedName>
        <fullName evidence="3">Thioredoxin-like fold domain-containing protein</fullName>
    </recommendedName>
</protein>
<reference evidence="1" key="1">
    <citation type="submission" date="2022-10" db="EMBL/GenBank/DDBJ databases">
        <title>Complete genome sequence resource for Xanthomonas hortorum isolated from Greek Oregano.</title>
        <authorList>
            <person name="Gonzalez-Tobon J."/>
            <person name="Helmann T.C."/>
            <person name="Daughtrey M."/>
            <person name="Stodghill P.V."/>
            <person name="Filiatrault M.J."/>
        </authorList>
    </citation>
    <scope>NUCLEOTIDE SEQUENCE</scope>
    <source>
        <strain evidence="1">Oregano 108</strain>
    </source>
</reference>
<organism evidence="1 2">
    <name type="scientific">Xanthomonas hortorum</name>
    <dbReference type="NCBI Taxonomy" id="56454"/>
    <lineage>
        <taxon>Bacteria</taxon>
        <taxon>Pseudomonadati</taxon>
        <taxon>Pseudomonadota</taxon>
        <taxon>Gammaproteobacteria</taxon>
        <taxon>Lysobacterales</taxon>
        <taxon>Lysobacteraceae</taxon>
        <taxon>Xanthomonas</taxon>
    </lineage>
</organism>
<dbReference type="Gene3D" id="1.10.472.60">
    <property type="entry name" value="putative protein disulfide isomerase domain"/>
    <property type="match status" value="1"/>
</dbReference>